<evidence type="ECO:0000256" key="1">
    <source>
        <dbReference type="SAM" id="MobiDB-lite"/>
    </source>
</evidence>
<gene>
    <name evidence="3" type="ORF">JWJ88_20585</name>
</gene>
<evidence type="ECO:0000313" key="4">
    <source>
        <dbReference type="Proteomes" id="UP000663629"/>
    </source>
</evidence>
<feature type="chain" id="PRO_5047309819" evidence="2">
    <location>
        <begin position="21"/>
        <end position="85"/>
    </location>
</feature>
<feature type="compositionally biased region" description="Polar residues" evidence="1">
    <location>
        <begin position="63"/>
        <end position="74"/>
    </location>
</feature>
<proteinExistence type="predicted"/>
<protein>
    <submittedName>
        <fullName evidence="3">Uncharacterized protein</fullName>
    </submittedName>
</protein>
<sequence length="85" mass="8512">MKTFALALAALGIAAGAAQAETYLDSMTDNHNGPVFAGGVHATIEVPAGTILSPKELNSENLSASDSVSVTHFPSTGAVDGPSRS</sequence>
<organism evidence="3 4">
    <name type="scientific">Paracoccus methylovorus</name>
    <dbReference type="NCBI Taxonomy" id="2812658"/>
    <lineage>
        <taxon>Bacteria</taxon>
        <taxon>Pseudomonadati</taxon>
        <taxon>Pseudomonadota</taxon>
        <taxon>Alphaproteobacteria</taxon>
        <taxon>Rhodobacterales</taxon>
        <taxon>Paracoccaceae</taxon>
        <taxon>Paracoccus</taxon>
    </lineage>
</organism>
<dbReference type="EMBL" id="CP070372">
    <property type="protein sequence ID" value="QRZ16174.1"/>
    <property type="molecule type" value="Genomic_DNA"/>
</dbReference>
<keyword evidence="4" id="KW-1185">Reference proteome</keyword>
<keyword evidence="3" id="KW-0614">Plasmid</keyword>
<keyword evidence="2" id="KW-0732">Signal</keyword>
<dbReference type="RefSeq" id="WP_205297058.1">
    <property type="nucleotide sequence ID" value="NZ_CP070372.1"/>
</dbReference>
<name>A0ABX7JQN5_9RHOB</name>
<evidence type="ECO:0000256" key="2">
    <source>
        <dbReference type="SAM" id="SignalP"/>
    </source>
</evidence>
<feature type="signal peptide" evidence="2">
    <location>
        <begin position="1"/>
        <end position="20"/>
    </location>
</feature>
<accession>A0ABX7JQN5</accession>
<evidence type="ECO:0000313" key="3">
    <source>
        <dbReference type="EMBL" id="QRZ16174.1"/>
    </source>
</evidence>
<reference evidence="3 4" key="1">
    <citation type="submission" date="2021-02" db="EMBL/GenBank/DDBJ databases">
        <title>Paracoccus methylovroum sp.nov., a new methanol and methylamine utilizing methylotrophic denitrifer.</title>
        <authorList>
            <person name="Timsy T."/>
            <person name="Behrendt U."/>
            <person name="Ulrich A."/>
            <person name="Spanner T."/>
            <person name="Foesel B.U."/>
            <person name="Horn M.A."/>
            <person name="Kolb S."/>
        </authorList>
    </citation>
    <scope>NUCLEOTIDE SEQUENCE [LARGE SCALE GENOMIC DNA]</scope>
    <source>
        <strain evidence="3 4">H4-D09</strain>
        <plasmid evidence="3 4">p2</plasmid>
    </source>
</reference>
<geneLocation type="plasmid" evidence="3 4">
    <name>p2</name>
</geneLocation>
<dbReference type="Proteomes" id="UP000663629">
    <property type="component" value="Plasmid p2"/>
</dbReference>
<feature type="region of interest" description="Disordered" evidence="1">
    <location>
        <begin position="63"/>
        <end position="85"/>
    </location>
</feature>